<dbReference type="PANTHER" id="PTHR35125">
    <property type="entry name" value="NEURON NAVIGATOR 1-LIKE-RELATED"/>
    <property type="match status" value="1"/>
</dbReference>
<sequence>MHLKFEEDTQLIKKISGRKALSDISNSRKQQLNEAPKKNIDAICKEGFLHNHEDCIKAHTKAMDIDEFLKTVGLKNYDFPMKQSASSSQVAMDDLLSNNEFPWKCEEFRDHDSPPPSPKSPNHFMMWEEDTVDDIDIMSFKSPNFTLIKSPLLPHHH</sequence>
<accession>A0AAE0AMJ9</accession>
<comment type="caution">
    <text evidence="1">The sequence shown here is derived from an EMBL/GenBank/DDBJ whole genome shotgun (WGS) entry which is preliminary data.</text>
</comment>
<reference evidence="1" key="1">
    <citation type="journal article" date="2023" name="Plant J.">
        <title>Genome sequences and population genomics provide insights into the demographic history, inbreeding, and mutation load of two 'living fossil' tree species of Dipteronia.</title>
        <authorList>
            <person name="Feng Y."/>
            <person name="Comes H.P."/>
            <person name="Chen J."/>
            <person name="Zhu S."/>
            <person name="Lu R."/>
            <person name="Zhang X."/>
            <person name="Li P."/>
            <person name="Qiu J."/>
            <person name="Olsen K.M."/>
            <person name="Qiu Y."/>
        </authorList>
    </citation>
    <scope>NUCLEOTIDE SEQUENCE</scope>
    <source>
        <strain evidence="1">NBL</strain>
    </source>
</reference>
<name>A0AAE0AMJ9_9ROSI</name>
<dbReference type="Proteomes" id="UP001281410">
    <property type="component" value="Unassembled WGS sequence"/>
</dbReference>
<proteinExistence type="predicted"/>
<gene>
    <name evidence="1" type="ORF">Dsin_014548</name>
</gene>
<dbReference type="EMBL" id="JANJYJ010000004">
    <property type="protein sequence ID" value="KAK3220578.1"/>
    <property type="molecule type" value="Genomic_DNA"/>
</dbReference>
<organism evidence="1 2">
    <name type="scientific">Dipteronia sinensis</name>
    <dbReference type="NCBI Taxonomy" id="43782"/>
    <lineage>
        <taxon>Eukaryota</taxon>
        <taxon>Viridiplantae</taxon>
        <taxon>Streptophyta</taxon>
        <taxon>Embryophyta</taxon>
        <taxon>Tracheophyta</taxon>
        <taxon>Spermatophyta</taxon>
        <taxon>Magnoliopsida</taxon>
        <taxon>eudicotyledons</taxon>
        <taxon>Gunneridae</taxon>
        <taxon>Pentapetalae</taxon>
        <taxon>rosids</taxon>
        <taxon>malvids</taxon>
        <taxon>Sapindales</taxon>
        <taxon>Sapindaceae</taxon>
        <taxon>Hippocastanoideae</taxon>
        <taxon>Acereae</taxon>
        <taxon>Dipteronia</taxon>
    </lineage>
</organism>
<evidence type="ECO:0000313" key="2">
    <source>
        <dbReference type="Proteomes" id="UP001281410"/>
    </source>
</evidence>
<dbReference type="InterPro" id="IPR039326">
    <property type="entry name" value="Patronus"/>
</dbReference>
<dbReference type="PANTHER" id="PTHR35125:SF2">
    <property type="entry name" value="PROTEIN PATRONUS 2-LIKE"/>
    <property type="match status" value="1"/>
</dbReference>
<feature type="non-terminal residue" evidence="1">
    <location>
        <position position="1"/>
    </location>
</feature>
<dbReference type="AlphaFoldDB" id="A0AAE0AMJ9"/>
<protein>
    <submittedName>
        <fullName evidence="1">Uncharacterized protein</fullName>
    </submittedName>
</protein>
<evidence type="ECO:0000313" key="1">
    <source>
        <dbReference type="EMBL" id="KAK3220578.1"/>
    </source>
</evidence>
<keyword evidence="2" id="KW-1185">Reference proteome</keyword>
<dbReference type="GO" id="GO:0007346">
    <property type="term" value="P:regulation of mitotic cell cycle"/>
    <property type="evidence" value="ECO:0007669"/>
    <property type="project" value="InterPro"/>
</dbReference>